<feature type="domain" description="C-type lectin" evidence="9">
    <location>
        <begin position="35"/>
        <end position="154"/>
    </location>
</feature>
<evidence type="ECO:0000256" key="5">
    <source>
        <dbReference type="ARBA" id="ARBA00022989"/>
    </source>
</evidence>
<dbReference type="Pfam" id="PF02140">
    <property type="entry name" value="SUEL_Lectin"/>
    <property type="match status" value="1"/>
</dbReference>
<dbReference type="PANTHER" id="PTHR46730:SF1">
    <property type="entry name" value="PLAT DOMAIN-CONTAINING PROTEIN"/>
    <property type="match status" value="1"/>
</dbReference>
<dbReference type="FunFam" id="2.60.120.740:FF:000005">
    <property type="entry name" value="polycystic kidney disease protein 1-like 2"/>
    <property type="match status" value="1"/>
</dbReference>
<evidence type="ECO:0000259" key="10">
    <source>
        <dbReference type="PROSITE" id="PS50228"/>
    </source>
</evidence>
<dbReference type="InterPro" id="IPR000922">
    <property type="entry name" value="Lectin_gal-bd_dom"/>
</dbReference>
<evidence type="ECO:0000256" key="3">
    <source>
        <dbReference type="ARBA" id="ARBA00022692"/>
    </source>
</evidence>
<dbReference type="GO" id="GO:0030246">
    <property type="term" value="F:carbohydrate binding"/>
    <property type="evidence" value="ECO:0007669"/>
    <property type="project" value="InterPro"/>
</dbReference>
<accession>A0A673VBN9</accession>
<dbReference type="GO" id="GO:0005261">
    <property type="term" value="F:monoatomic cation channel activity"/>
    <property type="evidence" value="ECO:0007669"/>
    <property type="project" value="TreeGrafter"/>
</dbReference>
<keyword evidence="8" id="KW-0732">Signal</keyword>
<dbReference type="Gene3D" id="3.10.100.10">
    <property type="entry name" value="Mannose-Binding Protein A, subunit A"/>
    <property type="match status" value="1"/>
</dbReference>
<dbReference type="AlphaFoldDB" id="A0A673VBN9"/>
<dbReference type="PROSITE" id="PS50041">
    <property type="entry name" value="C_TYPE_LECTIN_2"/>
    <property type="match status" value="1"/>
</dbReference>
<dbReference type="Pfam" id="PF00059">
    <property type="entry name" value="Lectin_C"/>
    <property type="match status" value="1"/>
</dbReference>
<dbReference type="GO" id="GO:0006816">
    <property type="term" value="P:calcium ion transport"/>
    <property type="evidence" value="ECO:0007669"/>
    <property type="project" value="TreeGrafter"/>
</dbReference>
<reference evidence="12" key="3">
    <citation type="submission" date="2025-09" db="UniProtKB">
        <authorList>
            <consortium name="Ensembl"/>
        </authorList>
    </citation>
    <scope>IDENTIFICATION</scope>
</reference>
<dbReference type="PANTHER" id="PTHR46730">
    <property type="entry name" value="POLYCYSTIN-1"/>
    <property type="match status" value="1"/>
</dbReference>
<sequence>MKAAGLLLLGLALRFGAVIAKPGDGSICSKSQVAFRDSCYEFVPLSNTFYGAQSWCEGRGGHLVFIRDEDTQKFLQKHISQDREWWIGLVGNLARNGTTEGPGVWLDASDVSYSHWRGGQASPAPNACGYIGRDASFGWAASDNCTQLSAFICEFGVGQSLACDGLNATMHCGSGKVIQIQDAFYGRQTPHYCVQDAAHPLDLEEGCSWVSVKDEVAGQCQGLQVCQVAADGTYFRDLCPTQGSYLWVQYQCREGLQLMVSNESFIFDNVTISLTWLLSPYVGNLSCIISTGDGHTFDPYYPPSLSSSVTHQFTAPGEFTVLAECTTSEWHVMAQTHVTIRDKTERLRVTGCSSVSMLGASPLCCTVFGEPLWIQVVLDGGRGVTYTALLGNTTLAEFTTPSGLLPYNLTLDRAAQQRMGPGTHHLEIRATSTSTSAPSRNITVHLVEPLSGLRASWGSDHLELGQDLLVNVSVAHGTPERLTFEVAGLNATFSHEEESLKGPFGIYSVAVPLEGTFLVTVMVRNAFSNLSLEVGNITVSAPSRVQEPSGTNAKEKNREKGAMRVYVEPGQYVDPFTTVTLGWPDRDKDLRFQWSCGHCWAQWSFCVERQLLRVDQRELVLPPSCLPPPSSAVTLHLATWRGRELENQEERCLYVSAPLELRPRVSCENCRPVDAREDAVLRVTLGDGSPAAVFNWYLDDTSLDKAEPLPAACGLQGFWPRALILLQSNTSTLRLNRSFLQTRGQVLRVRATAVTGHAYGEDTYVISSVPPPEVPACTITPEEGTVLTSFAIFCDASSALSPLEYCFCLESGSCLHCGPEPALQSVYLPLGKVNNDFRLTVVISVSNQAGDKQQAHAVVKVGLGDPHAEDVAFQAAVLENITAALQGERGPERLCQLARAVSSVLDQECQGQGCGRLLNMDVRQKVREHVLGSLSAVTATLGDMQKVQGLAQALKEVTHHSEELTPVAQGSCMGGAGRDPPAAPASLSGC</sequence>
<dbReference type="InterPro" id="IPR016187">
    <property type="entry name" value="CTDL_fold"/>
</dbReference>
<dbReference type="InterPro" id="IPR043159">
    <property type="entry name" value="Lectin_gal-bd_sf"/>
</dbReference>
<evidence type="ECO:0000256" key="4">
    <source>
        <dbReference type="ARBA" id="ARBA00022737"/>
    </source>
</evidence>
<keyword evidence="3" id="KW-0812">Transmembrane</keyword>
<keyword evidence="13" id="KW-1185">Reference proteome</keyword>
<keyword evidence="5" id="KW-1133">Transmembrane helix</keyword>
<dbReference type="Ensembl" id="ENSSSUT00005039897.1">
    <property type="protein sequence ID" value="ENSSSUP00005035028.1"/>
    <property type="gene ID" value="ENSSSUG00005022409.1"/>
</dbReference>
<dbReference type="Proteomes" id="UP000472268">
    <property type="component" value="Chromosome 16"/>
</dbReference>
<dbReference type="PROSITE" id="PS50228">
    <property type="entry name" value="SUEL_LECTIN"/>
    <property type="match status" value="1"/>
</dbReference>
<evidence type="ECO:0000256" key="8">
    <source>
        <dbReference type="SAM" id="SignalP"/>
    </source>
</evidence>
<dbReference type="FunFam" id="3.10.100.10:FF:000073">
    <property type="entry name" value="Polycystic kidney disease protein 1-like 2"/>
    <property type="match status" value="1"/>
</dbReference>
<reference evidence="12" key="2">
    <citation type="submission" date="2025-08" db="UniProtKB">
        <authorList>
            <consortium name="Ensembl"/>
        </authorList>
    </citation>
    <scope>IDENTIFICATION</scope>
</reference>
<dbReference type="InterPro" id="IPR001304">
    <property type="entry name" value="C-type_lectin-like"/>
</dbReference>
<evidence type="ECO:0000256" key="6">
    <source>
        <dbReference type="ARBA" id="ARBA00023136"/>
    </source>
</evidence>
<reference evidence="12 13" key="1">
    <citation type="submission" date="2019-05" db="EMBL/GenBank/DDBJ databases">
        <title>A Chromosome-scale Meerkat (S. suricatta) Genome Assembly.</title>
        <authorList>
            <person name="Dudchenko O."/>
            <person name="Lieberman Aiden E."/>
            <person name="Tung J."/>
            <person name="Barreiro L.B."/>
            <person name="Clutton-Brock T.H."/>
        </authorList>
    </citation>
    <scope>NUCLEOTIDE SEQUENCE [LARGE SCALE GENOMIC DNA]</scope>
</reference>
<proteinExistence type="inferred from homology"/>
<evidence type="ECO:0000259" key="11">
    <source>
        <dbReference type="PROSITE" id="PS51111"/>
    </source>
</evidence>
<dbReference type="InterPro" id="IPR016186">
    <property type="entry name" value="C-type_lectin-like/link_sf"/>
</dbReference>
<protein>
    <submittedName>
        <fullName evidence="12">Polycystin 1 like 2 (gene/pseudogene)</fullName>
    </submittedName>
</protein>
<feature type="domain" description="SUEL-type lectin" evidence="10">
    <location>
        <begin position="162"/>
        <end position="253"/>
    </location>
</feature>
<keyword evidence="4" id="KW-0677">Repeat</keyword>
<feature type="region of interest" description="Disordered" evidence="7">
    <location>
        <begin position="968"/>
        <end position="990"/>
    </location>
</feature>
<name>A0A673VBN9_SURSU</name>
<dbReference type="CDD" id="cd22831">
    <property type="entry name" value="Gal_Rha_Lectin_PKD1L2"/>
    <property type="match status" value="1"/>
</dbReference>
<keyword evidence="6" id="KW-0472">Membrane</keyword>
<organism evidence="12 13">
    <name type="scientific">Suricata suricatta</name>
    <name type="common">Meerkat</name>
    <dbReference type="NCBI Taxonomy" id="37032"/>
    <lineage>
        <taxon>Eukaryota</taxon>
        <taxon>Metazoa</taxon>
        <taxon>Chordata</taxon>
        <taxon>Craniata</taxon>
        <taxon>Vertebrata</taxon>
        <taxon>Euteleostomi</taxon>
        <taxon>Mammalia</taxon>
        <taxon>Eutheria</taxon>
        <taxon>Laurasiatheria</taxon>
        <taxon>Carnivora</taxon>
        <taxon>Feliformia</taxon>
        <taxon>Herpestidae</taxon>
        <taxon>Suricata</taxon>
    </lineage>
</organism>
<feature type="signal peptide" evidence="8">
    <location>
        <begin position="1"/>
        <end position="20"/>
    </location>
</feature>
<dbReference type="SMART" id="SM00034">
    <property type="entry name" value="CLECT"/>
    <property type="match status" value="1"/>
</dbReference>
<dbReference type="SUPFAM" id="SSF56436">
    <property type="entry name" value="C-type lectin-like"/>
    <property type="match status" value="1"/>
</dbReference>
<comment type="subcellular location">
    <subcellularLocation>
        <location evidence="1">Membrane</location>
    </subcellularLocation>
</comment>
<evidence type="ECO:0000256" key="7">
    <source>
        <dbReference type="SAM" id="MobiDB-lite"/>
    </source>
</evidence>
<dbReference type="InterPro" id="IPR014010">
    <property type="entry name" value="REJ_dom"/>
</dbReference>
<feature type="chain" id="PRO_5025474608" evidence="8">
    <location>
        <begin position="21"/>
        <end position="990"/>
    </location>
</feature>
<dbReference type="Pfam" id="PF02010">
    <property type="entry name" value="REJ"/>
    <property type="match status" value="1"/>
</dbReference>
<dbReference type="CDD" id="cd00037">
    <property type="entry name" value="CLECT"/>
    <property type="match status" value="1"/>
</dbReference>
<comment type="similarity">
    <text evidence="2">Belongs to the polycystin family.</text>
</comment>
<dbReference type="Gene3D" id="2.60.120.740">
    <property type="match status" value="1"/>
</dbReference>
<dbReference type="GO" id="GO:0005886">
    <property type="term" value="C:plasma membrane"/>
    <property type="evidence" value="ECO:0007669"/>
    <property type="project" value="TreeGrafter"/>
</dbReference>
<dbReference type="OMA" id="QWSGCVE"/>
<dbReference type="PROSITE" id="PS51111">
    <property type="entry name" value="REJ"/>
    <property type="match status" value="1"/>
</dbReference>
<dbReference type="InterPro" id="IPR002859">
    <property type="entry name" value="PKD/REJ-like"/>
</dbReference>
<feature type="domain" description="REJ" evidence="11">
    <location>
        <begin position="423"/>
        <end position="990"/>
    </location>
</feature>
<evidence type="ECO:0000313" key="13">
    <source>
        <dbReference type="Proteomes" id="UP000472268"/>
    </source>
</evidence>
<evidence type="ECO:0000256" key="2">
    <source>
        <dbReference type="ARBA" id="ARBA00007200"/>
    </source>
</evidence>
<evidence type="ECO:0000256" key="1">
    <source>
        <dbReference type="ARBA" id="ARBA00004370"/>
    </source>
</evidence>
<evidence type="ECO:0000259" key="9">
    <source>
        <dbReference type="PROSITE" id="PS50041"/>
    </source>
</evidence>
<evidence type="ECO:0000313" key="12">
    <source>
        <dbReference type="Ensembl" id="ENSSSUP00005035028.1"/>
    </source>
</evidence>